<dbReference type="Proteomes" id="UP000243459">
    <property type="component" value="Chromosome 5"/>
</dbReference>
<accession>A0A5P1EVJ9</accession>
<gene>
    <name evidence="3" type="ORF">A4U43_C05F7860</name>
</gene>
<name>A0A5P1EVJ9_ASPOF</name>
<dbReference type="EMBL" id="CM007385">
    <property type="protein sequence ID" value="ONK68140.1"/>
    <property type="molecule type" value="Genomic_DNA"/>
</dbReference>
<evidence type="ECO:0000313" key="3">
    <source>
        <dbReference type="EMBL" id="ONK68140.1"/>
    </source>
</evidence>
<evidence type="ECO:0000313" key="4">
    <source>
        <dbReference type="Proteomes" id="UP000243459"/>
    </source>
</evidence>
<keyword evidence="4" id="KW-1185">Reference proteome</keyword>
<keyword evidence="2" id="KW-0732">Signal</keyword>
<feature type="region of interest" description="Disordered" evidence="1">
    <location>
        <begin position="25"/>
        <end position="44"/>
    </location>
</feature>
<evidence type="ECO:0000256" key="2">
    <source>
        <dbReference type="SAM" id="SignalP"/>
    </source>
</evidence>
<dbReference type="AlphaFoldDB" id="A0A5P1EVJ9"/>
<feature type="chain" id="PRO_5024355815" evidence="2">
    <location>
        <begin position="21"/>
        <end position="154"/>
    </location>
</feature>
<dbReference type="Gramene" id="ONK68140">
    <property type="protein sequence ID" value="ONK68140"/>
    <property type="gene ID" value="A4U43_C05F7860"/>
</dbReference>
<organism evidence="3 4">
    <name type="scientific">Asparagus officinalis</name>
    <name type="common">Garden asparagus</name>
    <dbReference type="NCBI Taxonomy" id="4686"/>
    <lineage>
        <taxon>Eukaryota</taxon>
        <taxon>Viridiplantae</taxon>
        <taxon>Streptophyta</taxon>
        <taxon>Embryophyta</taxon>
        <taxon>Tracheophyta</taxon>
        <taxon>Spermatophyta</taxon>
        <taxon>Magnoliopsida</taxon>
        <taxon>Liliopsida</taxon>
        <taxon>Asparagales</taxon>
        <taxon>Asparagaceae</taxon>
        <taxon>Asparagoideae</taxon>
        <taxon>Asparagus</taxon>
    </lineage>
</organism>
<sequence>MLRLLLPSLLLAFISLPSNSPSFIHNDDDNNNSSDSSNPIEACNPLNHPNPLALESDRLTVLITGYSPSRIPRLLSLALSYSAHPPSVRAKSSSSGANRLFLPTSRPLSRPPADRILLLAPSSYPLLPCSSEPWAPPASRTRVPSCRHIPTTDV</sequence>
<evidence type="ECO:0000256" key="1">
    <source>
        <dbReference type="SAM" id="MobiDB-lite"/>
    </source>
</evidence>
<feature type="signal peptide" evidence="2">
    <location>
        <begin position="1"/>
        <end position="20"/>
    </location>
</feature>
<proteinExistence type="predicted"/>
<reference evidence="4" key="1">
    <citation type="journal article" date="2017" name="Nat. Commun.">
        <title>The asparagus genome sheds light on the origin and evolution of a young Y chromosome.</title>
        <authorList>
            <person name="Harkess A."/>
            <person name="Zhou J."/>
            <person name="Xu C."/>
            <person name="Bowers J.E."/>
            <person name="Van der Hulst R."/>
            <person name="Ayyampalayam S."/>
            <person name="Mercati F."/>
            <person name="Riccardi P."/>
            <person name="McKain M.R."/>
            <person name="Kakrana A."/>
            <person name="Tang H."/>
            <person name="Ray J."/>
            <person name="Groenendijk J."/>
            <person name="Arikit S."/>
            <person name="Mathioni S.M."/>
            <person name="Nakano M."/>
            <person name="Shan H."/>
            <person name="Telgmann-Rauber A."/>
            <person name="Kanno A."/>
            <person name="Yue Z."/>
            <person name="Chen H."/>
            <person name="Li W."/>
            <person name="Chen Y."/>
            <person name="Xu X."/>
            <person name="Zhang Y."/>
            <person name="Luo S."/>
            <person name="Chen H."/>
            <person name="Gao J."/>
            <person name="Mao Z."/>
            <person name="Pires J.C."/>
            <person name="Luo M."/>
            <person name="Kudrna D."/>
            <person name="Wing R.A."/>
            <person name="Meyers B.C."/>
            <person name="Yi K."/>
            <person name="Kong H."/>
            <person name="Lavrijsen P."/>
            <person name="Sunseri F."/>
            <person name="Falavigna A."/>
            <person name="Ye Y."/>
            <person name="Leebens-Mack J.H."/>
            <person name="Chen G."/>
        </authorList>
    </citation>
    <scope>NUCLEOTIDE SEQUENCE [LARGE SCALE GENOMIC DNA]</scope>
    <source>
        <strain evidence="4">cv. DH0086</strain>
    </source>
</reference>
<protein>
    <submittedName>
        <fullName evidence="3">Uncharacterized protein</fullName>
    </submittedName>
</protein>
<feature type="region of interest" description="Disordered" evidence="1">
    <location>
        <begin position="134"/>
        <end position="154"/>
    </location>
</feature>